<feature type="region of interest" description="Disordered" evidence="1">
    <location>
        <begin position="110"/>
        <end position="129"/>
    </location>
</feature>
<accession>A0A4Z1BQ29</accession>
<dbReference type="AlphaFoldDB" id="A0A4Z1BQ29"/>
<feature type="compositionally biased region" description="Low complexity" evidence="1">
    <location>
        <begin position="32"/>
        <end position="42"/>
    </location>
</feature>
<evidence type="ECO:0000313" key="2">
    <source>
        <dbReference type="EMBL" id="TGN39805.1"/>
    </source>
</evidence>
<feature type="region of interest" description="Disordered" evidence="1">
    <location>
        <begin position="13"/>
        <end position="67"/>
    </location>
</feature>
<organism evidence="2 3">
    <name type="scientific">Marinobacter confluentis</name>
    <dbReference type="NCBI Taxonomy" id="1697557"/>
    <lineage>
        <taxon>Bacteria</taxon>
        <taxon>Pseudomonadati</taxon>
        <taxon>Pseudomonadota</taxon>
        <taxon>Gammaproteobacteria</taxon>
        <taxon>Pseudomonadales</taxon>
        <taxon>Marinobacteraceae</taxon>
        <taxon>Marinobacter</taxon>
    </lineage>
</organism>
<gene>
    <name evidence="2" type="ORF">E5Q11_05730</name>
</gene>
<dbReference type="Proteomes" id="UP000298325">
    <property type="component" value="Unassembled WGS sequence"/>
</dbReference>
<dbReference type="EMBL" id="SRPF01000002">
    <property type="protein sequence ID" value="TGN39805.1"/>
    <property type="molecule type" value="Genomic_DNA"/>
</dbReference>
<proteinExistence type="predicted"/>
<keyword evidence="3" id="KW-1185">Reference proteome</keyword>
<dbReference type="RefSeq" id="WP_135802471.1">
    <property type="nucleotide sequence ID" value="NZ_SRPF01000002.1"/>
</dbReference>
<evidence type="ECO:0000313" key="3">
    <source>
        <dbReference type="Proteomes" id="UP000298325"/>
    </source>
</evidence>
<name>A0A4Z1BQ29_9GAMM</name>
<reference evidence="2 3" key="1">
    <citation type="submission" date="2019-04" db="EMBL/GenBank/DDBJ databases">
        <authorList>
            <person name="Park S."/>
            <person name="Yoon J.-H."/>
        </authorList>
    </citation>
    <scope>NUCLEOTIDE SEQUENCE [LARGE SCALE GENOMIC DNA]</scope>
    <source>
        <strain evidence="2 3">HJM-18</strain>
    </source>
</reference>
<sequence length="228" mass="24803">MSLLTSLIQAGAQFQQAMEKRPATASGDRNTATDGKTATGKAQKPSAEPAPSATDDRFTPSGNNETDPFQIKARRLAMADYKQTVGQDLAFVRETLRHKLAEYQLSPASKMDVSKSDNGGVRLGGNLPPDIGARIEKDLNNSKPFREAFSRLSASEPTLHFMDNALKLNKAYGVSNSLLDTITSENQQFNGLQDLVHRYDTLRRSAAAGNAETFSSAREYAFSLNARA</sequence>
<evidence type="ECO:0000256" key="1">
    <source>
        <dbReference type="SAM" id="MobiDB-lite"/>
    </source>
</evidence>
<comment type="caution">
    <text evidence="2">The sequence shown here is derived from an EMBL/GenBank/DDBJ whole genome shotgun (WGS) entry which is preliminary data.</text>
</comment>
<protein>
    <submittedName>
        <fullName evidence="2">Uncharacterized protein</fullName>
    </submittedName>
</protein>
<dbReference type="OrthoDB" id="6363845at2"/>